<evidence type="ECO:0000313" key="4">
    <source>
        <dbReference type="Proteomes" id="UP001209854"/>
    </source>
</evidence>
<keyword evidence="3" id="KW-0540">Nuclease</keyword>
<dbReference type="Proteomes" id="UP001209854">
    <property type="component" value="Unassembled WGS sequence"/>
</dbReference>
<dbReference type="InterPro" id="IPR044946">
    <property type="entry name" value="Restrct_endonuc_typeI_TRD_sf"/>
</dbReference>
<dbReference type="InterPro" id="IPR051212">
    <property type="entry name" value="Type-I_RE_S_subunit"/>
</dbReference>
<dbReference type="GO" id="GO:0004519">
    <property type="term" value="F:endonuclease activity"/>
    <property type="evidence" value="ECO:0007669"/>
    <property type="project" value="UniProtKB-KW"/>
</dbReference>
<dbReference type="SUPFAM" id="SSF116734">
    <property type="entry name" value="DNA methylase specificity domain"/>
    <property type="match status" value="1"/>
</dbReference>
<evidence type="ECO:0000256" key="2">
    <source>
        <dbReference type="ARBA" id="ARBA00023125"/>
    </source>
</evidence>
<dbReference type="EC" id="3.1.21.-" evidence="3"/>
<protein>
    <submittedName>
        <fullName evidence="3">Restriction endonuclease subunit S</fullName>
        <ecNumber evidence="3">3.1.21.-</ecNumber>
    </submittedName>
</protein>
<keyword evidence="3" id="KW-0378">Hydrolase</keyword>
<name>A0ABT3N391_9GAMM</name>
<organism evidence="3 4">
    <name type="scientific">Endozoicomonas gorgoniicola</name>
    <dbReference type="NCBI Taxonomy" id="1234144"/>
    <lineage>
        <taxon>Bacteria</taxon>
        <taxon>Pseudomonadati</taxon>
        <taxon>Pseudomonadota</taxon>
        <taxon>Gammaproteobacteria</taxon>
        <taxon>Oceanospirillales</taxon>
        <taxon>Endozoicomonadaceae</taxon>
        <taxon>Endozoicomonas</taxon>
    </lineage>
</organism>
<dbReference type="PANTHER" id="PTHR43140">
    <property type="entry name" value="TYPE-1 RESTRICTION ENZYME ECOKI SPECIFICITY PROTEIN"/>
    <property type="match status" value="1"/>
</dbReference>
<proteinExistence type="predicted"/>
<dbReference type="PANTHER" id="PTHR43140:SF1">
    <property type="entry name" value="TYPE I RESTRICTION ENZYME ECOKI SPECIFICITY SUBUNIT"/>
    <property type="match status" value="1"/>
</dbReference>
<dbReference type="EMBL" id="JAPFCC010000001">
    <property type="protein sequence ID" value="MCW7556086.1"/>
    <property type="molecule type" value="Genomic_DNA"/>
</dbReference>
<keyword evidence="2" id="KW-0238">DNA-binding</keyword>
<evidence type="ECO:0000256" key="1">
    <source>
        <dbReference type="ARBA" id="ARBA00022747"/>
    </source>
</evidence>
<evidence type="ECO:0000313" key="3">
    <source>
        <dbReference type="EMBL" id="MCW7556086.1"/>
    </source>
</evidence>
<comment type="caution">
    <text evidence="3">The sequence shown here is derived from an EMBL/GenBank/DDBJ whole genome shotgun (WGS) entry which is preliminary data.</text>
</comment>
<gene>
    <name evidence="3" type="ORF">NX722_26345</name>
</gene>
<reference evidence="3 4" key="1">
    <citation type="submission" date="2022-10" db="EMBL/GenBank/DDBJ databases">
        <title>High-quality genome sequences of two octocoral-associated bacteria, Endozoicomonas euniceicola EF212 and Endozoicomonas gorgoniicola PS125.</title>
        <authorList>
            <person name="Chiou Y.-J."/>
            <person name="Chen Y.-H."/>
        </authorList>
    </citation>
    <scope>NUCLEOTIDE SEQUENCE [LARGE SCALE GENOMIC DNA]</scope>
    <source>
        <strain evidence="3 4">PS125</strain>
    </source>
</reference>
<keyword evidence="3" id="KW-0255">Endonuclease</keyword>
<dbReference type="Gene3D" id="3.90.220.20">
    <property type="entry name" value="DNA methylase specificity domains"/>
    <property type="match status" value="1"/>
</dbReference>
<accession>A0ABT3N391</accession>
<sequence>MVNDLEERFSLLSSVALIRPRKSRLRPEYLKHHLNASVFKDEMLNRLSGGAMTRFTVDGISRFNILIPPLDEQDKIIHLIDLKASKMDDLIGEAERAILLMQERRTALISAAVTGKIDVRDWQAPVDSYL</sequence>
<dbReference type="GO" id="GO:0016787">
    <property type="term" value="F:hydrolase activity"/>
    <property type="evidence" value="ECO:0007669"/>
    <property type="project" value="UniProtKB-KW"/>
</dbReference>
<keyword evidence="4" id="KW-1185">Reference proteome</keyword>
<keyword evidence="1" id="KW-0680">Restriction system</keyword>